<evidence type="ECO:0000256" key="2">
    <source>
        <dbReference type="SAM" id="Phobius"/>
    </source>
</evidence>
<evidence type="ECO:0000313" key="4">
    <source>
        <dbReference type="Proteomes" id="UP000756346"/>
    </source>
</evidence>
<sequence>MAFSHVEYVAATLAERATKTWTDSEGNVWQYDTATYALAWWIVVLIIWISWFCVVYAVAFIVYFIKERRRKRQGLQFRTGHVFWKAFCIASGLWFWIWVFKKCGAGGADSRNAGGNKSMLDGNNYNQLEGGGAWYGANPQHQLHHPQLQQQQPGRFEPIGYAGSGGIYQHPYQQHPQQSSAPARPYDAPPPRRHSFSAELH</sequence>
<accession>A0A9P8YGL2</accession>
<name>A0A9P8YGL2_9PEZI</name>
<keyword evidence="2" id="KW-0812">Transmembrane</keyword>
<feature type="transmembrane region" description="Helical" evidence="2">
    <location>
        <begin position="82"/>
        <end position="100"/>
    </location>
</feature>
<keyword evidence="4" id="KW-1185">Reference proteome</keyword>
<dbReference type="RefSeq" id="XP_046016689.1">
    <property type="nucleotide sequence ID" value="XM_046152746.1"/>
</dbReference>
<dbReference type="EMBL" id="JAGTJQ010000002">
    <property type="protein sequence ID" value="KAH7037568.1"/>
    <property type="molecule type" value="Genomic_DNA"/>
</dbReference>
<gene>
    <name evidence="3" type="ORF">B0I36DRAFT_314341</name>
</gene>
<dbReference type="GeneID" id="70182292"/>
<dbReference type="Proteomes" id="UP000756346">
    <property type="component" value="Unassembled WGS sequence"/>
</dbReference>
<feature type="transmembrane region" description="Helical" evidence="2">
    <location>
        <begin position="38"/>
        <end position="62"/>
    </location>
</feature>
<dbReference type="OrthoDB" id="4779473at2759"/>
<evidence type="ECO:0000256" key="1">
    <source>
        <dbReference type="SAM" id="MobiDB-lite"/>
    </source>
</evidence>
<dbReference type="AlphaFoldDB" id="A0A9P8YGL2"/>
<keyword evidence="2" id="KW-0472">Membrane</keyword>
<organism evidence="3 4">
    <name type="scientific">Microdochium trichocladiopsis</name>
    <dbReference type="NCBI Taxonomy" id="1682393"/>
    <lineage>
        <taxon>Eukaryota</taxon>
        <taxon>Fungi</taxon>
        <taxon>Dikarya</taxon>
        <taxon>Ascomycota</taxon>
        <taxon>Pezizomycotina</taxon>
        <taxon>Sordariomycetes</taxon>
        <taxon>Xylariomycetidae</taxon>
        <taxon>Xylariales</taxon>
        <taxon>Microdochiaceae</taxon>
        <taxon>Microdochium</taxon>
    </lineage>
</organism>
<feature type="region of interest" description="Disordered" evidence="1">
    <location>
        <begin position="144"/>
        <end position="201"/>
    </location>
</feature>
<comment type="caution">
    <text evidence="3">The sequence shown here is derived from an EMBL/GenBank/DDBJ whole genome shotgun (WGS) entry which is preliminary data.</text>
</comment>
<protein>
    <submittedName>
        <fullName evidence="3">Uncharacterized protein</fullName>
    </submittedName>
</protein>
<feature type="compositionally biased region" description="Low complexity" evidence="1">
    <location>
        <begin position="168"/>
        <end position="186"/>
    </location>
</feature>
<reference evidence="3" key="1">
    <citation type="journal article" date="2021" name="Nat. Commun.">
        <title>Genetic determinants of endophytism in the Arabidopsis root mycobiome.</title>
        <authorList>
            <person name="Mesny F."/>
            <person name="Miyauchi S."/>
            <person name="Thiergart T."/>
            <person name="Pickel B."/>
            <person name="Atanasova L."/>
            <person name="Karlsson M."/>
            <person name="Huettel B."/>
            <person name="Barry K.W."/>
            <person name="Haridas S."/>
            <person name="Chen C."/>
            <person name="Bauer D."/>
            <person name="Andreopoulos W."/>
            <person name="Pangilinan J."/>
            <person name="LaButti K."/>
            <person name="Riley R."/>
            <person name="Lipzen A."/>
            <person name="Clum A."/>
            <person name="Drula E."/>
            <person name="Henrissat B."/>
            <person name="Kohler A."/>
            <person name="Grigoriev I.V."/>
            <person name="Martin F.M."/>
            <person name="Hacquard S."/>
        </authorList>
    </citation>
    <scope>NUCLEOTIDE SEQUENCE</scope>
    <source>
        <strain evidence="3">MPI-CAGE-CH-0230</strain>
    </source>
</reference>
<proteinExistence type="predicted"/>
<keyword evidence="2" id="KW-1133">Transmembrane helix</keyword>
<evidence type="ECO:0000313" key="3">
    <source>
        <dbReference type="EMBL" id="KAH7037568.1"/>
    </source>
</evidence>
<feature type="compositionally biased region" description="Low complexity" evidence="1">
    <location>
        <begin position="144"/>
        <end position="153"/>
    </location>
</feature>